<dbReference type="AlphaFoldDB" id="A0AAW0EPP3"/>
<proteinExistence type="predicted"/>
<name>A0AAW0EPP3_9TRYP</name>
<protein>
    <submittedName>
        <fullName evidence="2">Long-chain-fatty-acid-CoA ligase</fullName>
    </submittedName>
</protein>
<dbReference type="PROSITE" id="PS00455">
    <property type="entry name" value="AMP_BINDING"/>
    <property type="match status" value="1"/>
</dbReference>
<dbReference type="InterPro" id="IPR042099">
    <property type="entry name" value="ANL_N_sf"/>
</dbReference>
<gene>
    <name evidence="2" type="ORF">NESM_000404600</name>
</gene>
<dbReference type="SUPFAM" id="SSF56801">
    <property type="entry name" value="Acetyl-CoA synthetase-like"/>
    <property type="match status" value="1"/>
</dbReference>
<dbReference type="Gene3D" id="3.40.50.12780">
    <property type="entry name" value="N-terminal domain of ligase-like"/>
    <property type="match status" value="1"/>
</dbReference>
<comment type="caution">
    <text evidence="2">The sequence shown here is derived from an EMBL/GenBank/DDBJ whole genome shotgun (WGS) entry which is preliminary data.</text>
</comment>
<dbReference type="GO" id="GO:0016020">
    <property type="term" value="C:membrane"/>
    <property type="evidence" value="ECO:0007669"/>
    <property type="project" value="TreeGrafter"/>
</dbReference>
<evidence type="ECO:0000259" key="1">
    <source>
        <dbReference type="Pfam" id="PF00501"/>
    </source>
</evidence>
<dbReference type="InterPro" id="IPR020845">
    <property type="entry name" value="AMP-binding_CS"/>
</dbReference>
<dbReference type="Proteomes" id="UP001430356">
    <property type="component" value="Unassembled WGS sequence"/>
</dbReference>
<dbReference type="Pfam" id="PF00501">
    <property type="entry name" value="AMP-binding"/>
    <property type="match status" value="1"/>
</dbReference>
<evidence type="ECO:0000313" key="2">
    <source>
        <dbReference type="EMBL" id="KAK7194838.1"/>
    </source>
</evidence>
<dbReference type="InterPro" id="IPR000873">
    <property type="entry name" value="AMP-dep_synth/lig_dom"/>
</dbReference>
<reference evidence="2 3" key="1">
    <citation type="journal article" date="2021" name="MBio">
        <title>A New Model Trypanosomatid, Novymonas esmeraldas: Genomic Perception of Its 'Candidatus Pandoraea novymonadis' Endosymbiont.</title>
        <authorList>
            <person name="Zakharova A."/>
            <person name="Saura A."/>
            <person name="Butenko A."/>
            <person name="Podesvova L."/>
            <person name="Warmusova S."/>
            <person name="Kostygov A.Y."/>
            <person name="Nenarokova A."/>
            <person name="Lukes J."/>
            <person name="Opperdoes F.R."/>
            <person name="Yurchenko V."/>
        </authorList>
    </citation>
    <scope>NUCLEOTIDE SEQUENCE [LARGE SCALE GENOMIC DNA]</scope>
    <source>
        <strain evidence="2 3">E262AT.01</strain>
    </source>
</reference>
<evidence type="ECO:0000313" key="3">
    <source>
        <dbReference type="Proteomes" id="UP001430356"/>
    </source>
</evidence>
<dbReference type="PANTHER" id="PTHR43272">
    <property type="entry name" value="LONG-CHAIN-FATTY-ACID--COA LIGASE"/>
    <property type="match status" value="1"/>
</dbReference>
<feature type="domain" description="AMP-dependent synthetase/ligase" evidence="1">
    <location>
        <begin position="119"/>
        <end position="523"/>
    </location>
</feature>
<dbReference type="PANTHER" id="PTHR43272:SF105">
    <property type="entry name" value="ACYL COA SYNTHETASE, PUTATIVE-RELATED"/>
    <property type="match status" value="1"/>
</dbReference>
<keyword evidence="2" id="KW-0436">Ligase</keyword>
<dbReference type="GO" id="GO:0005783">
    <property type="term" value="C:endoplasmic reticulum"/>
    <property type="evidence" value="ECO:0007669"/>
    <property type="project" value="TreeGrafter"/>
</dbReference>
<dbReference type="GO" id="GO:0004467">
    <property type="term" value="F:long-chain fatty acid-CoA ligase activity"/>
    <property type="evidence" value="ECO:0007669"/>
    <property type="project" value="TreeGrafter"/>
</dbReference>
<dbReference type="EMBL" id="JAECZO010000043">
    <property type="protein sequence ID" value="KAK7194838.1"/>
    <property type="molecule type" value="Genomic_DNA"/>
</dbReference>
<accession>A0AAW0EPP3</accession>
<sequence length="710" mass="76856">MGGCVATLLDARNSVSVTPSHEAAQLRAYGPLSVAVPATATSTSTAVYRNGRVHDDAAHEALCKSVYHGASCTHRFKDACSRYAAEPRIAYRPVLKRVMEEVSVGNGETRKMEVTHLGPTQHMRLGDVWARVLGFSRGLAELGLEKRVNVALYEETRWEWLASIYGVWLQDMVASTVYANLGEDALFYALRETECRAIVCNGKSVPALLRGVASGAFPACALIYLDALPATGCEALHGCRVISWTEVVALGHGAGAHRSADPPTDNDAVALIMYTSGTTGDPKGVVHTHGSIISGILTMDDWLYSMLDHSPDDLYLSYLPLAHILEFGVVNVFLSRGAIIGFGSPRTLTDVTARPHGDFTEYHPRCIIAVPRVFDTIKRAVEAKLPSVGTLQRRVFDHAYQSRLASLKEGKDTPYWNAKVFSKARAALGGNASLLSGGGPLSASTQEFINVVFGYIVNGWGLTETVCVGAIQRLGDLTPCAVGQVLGSEELKLVDVEEYKHTDTPHPRGELCLRGPFLFKGYYRHPELTREAIDEDGWFHTGDVGSIDAEGRVSIVGRIKALAKNCLGEYIALEALEAIYGNHPLVLNNCICVLVNPDRRYVAVLAVTSVAKVRKFAREHPSGLPASAVDESMPAEAVMRLPEFCAAASASMAALGTSARRQPFELPRAAAFVLEEWTPESGALTAAMKLRRGVLQTTYADLIEDVFKAE</sequence>
<keyword evidence="3" id="KW-1185">Reference proteome</keyword>
<organism evidence="2 3">
    <name type="scientific">Novymonas esmeraldas</name>
    <dbReference type="NCBI Taxonomy" id="1808958"/>
    <lineage>
        <taxon>Eukaryota</taxon>
        <taxon>Discoba</taxon>
        <taxon>Euglenozoa</taxon>
        <taxon>Kinetoplastea</taxon>
        <taxon>Metakinetoplastina</taxon>
        <taxon>Trypanosomatida</taxon>
        <taxon>Trypanosomatidae</taxon>
        <taxon>Novymonas</taxon>
    </lineage>
</organism>